<name>A0A512M5Z0_9BACT</name>
<gene>
    <name evidence="3" type="ORF">BGE01nite_10620</name>
</gene>
<dbReference type="SUPFAM" id="SSF50985">
    <property type="entry name" value="RCC1/BLIP-II"/>
    <property type="match status" value="1"/>
</dbReference>
<proteinExistence type="predicted"/>
<keyword evidence="4" id="KW-1185">Reference proteome</keyword>
<feature type="domain" description="RCC1-like" evidence="2">
    <location>
        <begin position="14"/>
        <end position="293"/>
    </location>
</feature>
<dbReference type="RefSeq" id="WP_170266605.1">
    <property type="nucleotide sequence ID" value="NZ_BKAG01000005.1"/>
</dbReference>
<dbReference type="PROSITE" id="PS00626">
    <property type="entry name" value="RCC1_2"/>
    <property type="match status" value="1"/>
</dbReference>
<dbReference type="EMBL" id="BKAG01000005">
    <property type="protein sequence ID" value="GEP41771.1"/>
    <property type="molecule type" value="Genomic_DNA"/>
</dbReference>
<sequence length="775" mass="83116">MAASPSVPAATAGLLAWGQDHQEQLGLNRSNYSAKPVIISDTGPLVGKQITRVVDGNDHALALTADGLLFAWVDNDDGQLGTGNTRPENRPAPVPMSAFNGKTVIGIAAGWDFSLAWTSDGAVFAWGRSEAGQCGLFTPRVLTPRLINTGALATRSITKVVAGNYFALAITSTEELVGWGDNQSSQLGNGSTTNSDVPLLISEAAALSGLQIKEVAAGNFQSLAVDAGGRVFSWGASPFGSLGRGGQTSMPGLVDMSGVLAGKKVKKVTAGYSHAMVLTDDGMLYAWGDNYFYTFLGNYALQGYSSVTPCAVRMEEFGTRRIVQISSSYTHNMALADDGTLYAWGRNSRGCFGNGNLASMIVPVEVMPTGAREGRSIGRISEDMNGRFTHALTTDGKLLGWGADDRLGGMFENLTKSNTNPLTEEELSALKGRVKKFVGECDALMKECATAGDFVTFCRVWESQVEFLQMAVIAKLPRQAPPGTSEETLRAVFMQEGIMKPMGQVLCHTAESSVALKLAGDDAARAGAVAICHAMGVFFKAAGSGQPPAPENIKFVELAMQRLSELARQLQETEAARAYEAIAMLDVFMGMITQKEPENLDTLIESLKRDPEGYLTLTLLMGLSKDRDGSKSSYAIAEIQNAILPSVANRKMCAAGAAHLDDWDAAFRHLDTLRKEAPDDLEIKGQRAVTLLRQSQSKASLDKAAALYADINVDTILEKTASLEADTRSMITRNYILFLGLRHQKENALALLTRAQEAKVVKQKDADEVRELLPK</sequence>
<dbReference type="InterPro" id="IPR051625">
    <property type="entry name" value="Signaling_Regulatory_Domain"/>
</dbReference>
<protein>
    <recommendedName>
        <fullName evidence="2">RCC1-like domain-containing protein</fullName>
    </recommendedName>
</protein>
<dbReference type="PROSITE" id="PS50012">
    <property type="entry name" value="RCC1_3"/>
    <property type="match status" value="6"/>
</dbReference>
<dbReference type="Pfam" id="PF25390">
    <property type="entry name" value="WD40_RLD"/>
    <property type="match status" value="1"/>
</dbReference>
<dbReference type="PANTHER" id="PTHR22872">
    <property type="entry name" value="BTK-BINDING PROTEIN-RELATED"/>
    <property type="match status" value="1"/>
</dbReference>
<dbReference type="Pfam" id="PF13540">
    <property type="entry name" value="RCC1_2"/>
    <property type="match status" value="1"/>
</dbReference>
<evidence type="ECO:0000256" key="1">
    <source>
        <dbReference type="ARBA" id="ARBA00022737"/>
    </source>
</evidence>
<organism evidence="3 4">
    <name type="scientific">Brevifollis gellanilyticus</name>
    <dbReference type="NCBI Taxonomy" id="748831"/>
    <lineage>
        <taxon>Bacteria</taxon>
        <taxon>Pseudomonadati</taxon>
        <taxon>Verrucomicrobiota</taxon>
        <taxon>Verrucomicrobiia</taxon>
        <taxon>Verrucomicrobiales</taxon>
        <taxon>Verrucomicrobiaceae</taxon>
    </lineage>
</organism>
<dbReference type="AlphaFoldDB" id="A0A512M5Z0"/>
<evidence type="ECO:0000313" key="3">
    <source>
        <dbReference type="EMBL" id="GEP41771.1"/>
    </source>
</evidence>
<evidence type="ECO:0000259" key="2">
    <source>
        <dbReference type="Pfam" id="PF25390"/>
    </source>
</evidence>
<reference evidence="3 4" key="1">
    <citation type="submission" date="2019-07" db="EMBL/GenBank/DDBJ databases">
        <title>Whole genome shotgun sequence of Brevifollis gellanilyticus NBRC 108608.</title>
        <authorList>
            <person name="Hosoyama A."/>
            <person name="Uohara A."/>
            <person name="Ohji S."/>
            <person name="Ichikawa N."/>
        </authorList>
    </citation>
    <scope>NUCLEOTIDE SEQUENCE [LARGE SCALE GENOMIC DNA]</scope>
    <source>
        <strain evidence="3 4">NBRC 108608</strain>
    </source>
</reference>
<comment type="caution">
    <text evidence="3">The sequence shown here is derived from an EMBL/GenBank/DDBJ whole genome shotgun (WGS) entry which is preliminary data.</text>
</comment>
<keyword evidence="1" id="KW-0677">Repeat</keyword>
<dbReference type="InterPro" id="IPR000408">
    <property type="entry name" value="Reg_chr_condens"/>
</dbReference>
<dbReference type="InterPro" id="IPR009091">
    <property type="entry name" value="RCC1/BLIP-II"/>
</dbReference>
<dbReference type="InterPro" id="IPR058923">
    <property type="entry name" value="RCC1-like_dom"/>
</dbReference>
<evidence type="ECO:0000313" key="4">
    <source>
        <dbReference type="Proteomes" id="UP000321577"/>
    </source>
</evidence>
<dbReference type="Proteomes" id="UP000321577">
    <property type="component" value="Unassembled WGS sequence"/>
</dbReference>
<dbReference type="PRINTS" id="PR00633">
    <property type="entry name" value="RCCNDNSATION"/>
</dbReference>
<accession>A0A512M5Z0</accession>
<dbReference type="Gene3D" id="2.130.10.30">
    <property type="entry name" value="Regulator of chromosome condensation 1/beta-lactamase-inhibitor protein II"/>
    <property type="match status" value="2"/>
</dbReference>